<accession>A0AA46TP12</accession>
<proteinExistence type="inferred from homology"/>
<dbReference type="PANTHER" id="PTHR10638">
    <property type="entry name" value="COPPER AMINE OXIDASE"/>
    <property type="match status" value="1"/>
</dbReference>
<evidence type="ECO:0000259" key="2">
    <source>
        <dbReference type="Pfam" id="PF02728"/>
    </source>
</evidence>
<dbReference type="EC" id="1.4.3.-" evidence="1"/>
<comment type="similarity">
    <text evidence="1">Belongs to the copper/topaquinone oxidase family.</text>
</comment>
<gene>
    <name evidence="3" type="ORF">M0220_13635</name>
</gene>
<keyword evidence="1" id="KW-0560">Oxidoreductase</keyword>
<keyword evidence="4" id="KW-1185">Reference proteome</keyword>
<protein>
    <recommendedName>
        <fullName evidence="1">Amine oxidase</fullName>
        <ecNumber evidence="1">1.4.3.-</ecNumber>
    </recommendedName>
</protein>
<reference evidence="3" key="1">
    <citation type="submission" date="2022-05" db="EMBL/GenBank/DDBJ databases">
        <title>Complete sequence of a novel PHA-producing Halomonas strain.</title>
        <authorList>
            <person name="Zheng Z."/>
        </authorList>
    </citation>
    <scope>NUCLEOTIDE SEQUENCE</scope>
    <source>
        <strain evidence="3">ZZQ-149</strain>
    </source>
</reference>
<keyword evidence="1" id="KW-0186">Copper</keyword>
<dbReference type="EMBL" id="CP096973">
    <property type="protein sequence ID" value="UYO73908.1"/>
    <property type="molecule type" value="Genomic_DNA"/>
</dbReference>
<comment type="cofactor">
    <cofactor evidence="1">
        <name>Cu cation</name>
        <dbReference type="ChEBI" id="CHEBI:23378"/>
    </cofactor>
    <text evidence="1">Contains 1 topaquinone per subunit.</text>
</comment>
<evidence type="ECO:0000313" key="4">
    <source>
        <dbReference type="Proteomes" id="UP001164935"/>
    </source>
</evidence>
<dbReference type="GO" id="GO:0009308">
    <property type="term" value="P:amine metabolic process"/>
    <property type="evidence" value="ECO:0007669"/>
    <property type="project" value="UniProtKB-UniRule"/>
</dbReference>
<keyword evidence="1" id="KW-0801">TPQ</keyword>
<dbReference type="InterPro" id="IPR000269">
    <property type="entry name" value="Cu_amine_oxidase"/>
</dbReference>
<dbReference type="PANTHER" id="PTHR10638:SF41">
    <property type="entry name" value="AMINE OXIDASE"/>
    <property type="match status" value="1"/>
</dbReference>
<dbReference type="GO" id="GO:0005507">
    <property type="term" value="F:copper ion binding"/>
    <property type="evidence" value="ECO:0007669"/>
    <property type="project" value="InterPro"/>
</dbReference>
<name>A0AA46TP12_9GAMM</name>
<dbReference type="GO" id="GO:0048038">
    <property type="term" value="F:quinone binding"/>
    <property type="evidence" value="ECO:0007669"/>
    <property type="project" value="InterPro"/>
</dbReference>
<comment type="PTM">
    <text evidence="1">Topaquinone (TPQ) is generated by copper-dependent autoxidation of a specific tyrosyl residue.</text>
</comment>
<dbReference type="Gene3D" id="3.10.450.40">
    <property type="match status" value="1"/>
</dbReference>
<dbReference type="Proteomes" id="UP001164935">
    <property type="component" value="Chromosome"/>
</dbReference>
<dbReference type="GO" id="GO:0008131">
    <property type="term" value="F:primary methylamine oxidase activity"/>
    <property type="evidence" value="ECO:0007669"/>
    <property type="project" value="InterPro"/>
</dbReference>
<dbReference type="InterPro" id="IPR015802">
    <property type="entry name" value="Cu_amine_oxidase_N3"/>
</dbReference>
<dbReference type="SUPFAM" id="SSF54416">
    <property type="entry name" value="Amine oxidase N-terminal region"/>
    <property type="match status" value="1"/>
</dbReference>
<evidence type="ECO:0000313" key="3">
    <source>
        <dbReference type="EMBL" id="UYO73908.1"/>
    </source>
</evidence>
<dbReference type="AlphaFoldDB" id="A0AA46TP12"/>
<dbReference type="Pfam" id="PF02728">
    <property type="entry name" value="Cu_amine_oxidN3"/>
    <property type="match status" value="1"/>
</dbReference>
<keyword evidence="1" id="KW-0479">Metal-binding</keyword>
<evidence type="ECO:0000256" key="1">
    <source>
        <dbReference type="RuleBase" id="RU000672"/>
    </source>
</evidence>
<dbReference type="KEGG" id="hqn:M0220_13635"/>
<dbReference type="InterPro" id="IPR016182">
    <property type="entry name" value="Cu_amine_oxidase_N-reg"/>
</dbReference>
<dbReference type="RefSeq" id="WP_264017944.1">
    <property type="nucleotide sequence ID" value="NZ_CP096973.1"/>
</dbReference>
<organism evidence="3 4">
    <name type="scientific">Halomonas qinghailakensis</name>
    <dbReference type="NCBI Taxonomy" id="2937790"/>
    <lineage>
        <taxon>Bacteria</taxon>
        <taxon>Pseudomonadati</taxon>
        <taxon>Pseudomonadota</taxon>
        <taxon>Gammaproteobacteria</taxon>
        <taxon>Oceanospirillales</taxon>
        <taxon>Halomonadaceae</taxon>
        <taxon>Halomonas</taxon>
    </lineage>
</organism>
<feature type="domain" description="Copper amine oxidase N3-terminal" evidence="2">
    <location>
        <begin position="1"/>
        <end position="100"/>
    </location>
</feature>
<sequence>MITYDDFIAVQEIIAESEAYKEALRRHGIEDTDKVAGTPLTVGYFDGEDGLEQESRLLKVVSYLDVGDGNYWAHPIENLVAVVDLENNNILKIEDEGVVPMPMTPRSMREALSRHG</sequence>